<evidence type="ECO:0000313" key="3">
    <source>
        <dbReference type="Proteomes" id="UP000230233"/>
    </source>
</evidence>
<gene>
    <name evidence="2" type="primary">Cnig_chr_IV.g12357</name>
    <name evidence="2" type="ORF">B9Z55_012357</name>
</gene>
<accession>A0A2G5TWU7</accession>
<dbReference type="PANTHER" id="PTHR21503">
    <property type="entry name" value="F-BOX-CONTAINING HYPOTHETICAL PROTEIN C.ELEGANS"/>
    <property type="match status" value="1"/>
</dbReference>
<proteinExistence type="predicted"/>
<protein>
    <recommendedName>
        <fullName evidence="1">F-box domain-containing protein</fullName>
    </recommendedName>
</protein>
<dbReference type="Proteomes" id="UP000230233">
    <property type="component" value="Chromosome IV"/>
</dbReference>
<dbReference type="InterPro" id="IPR012885">
    <property type="entry name" value="F-box_Sdz-33"/>
</dbReference>
<dbReference type="PROSITE" id="PS50181">
    <property type="entry name" value="FBOX"/>
    <property type="match status" value="1"/>
</dbReference>
<dbReference type="PANTHER" id="PTHR21503:SF8">
    <property type="entry name" value="F-BOX ASSOCIATED DOMAIN-CONTAINING PROTEIN-RELATED"/>
    <property type="match status" value="1"/>
</dbReference>
<reference evidence="3" key="1">
    <citation type="submission" date="2017-10" db="EMBL/GenBank/DDBJ databases">
        <title>Rapid genome shrinkage in a self-fertile nematode reveals novel sperm competition proteins.</title>
        <authorList>
            <person name="Yin D."/>
            <person name="Schwarz E.M."/>
            <person name="Thomas C.G."/>
            <person name="Felde R.L."/>
            <person name="Korf I.F."/>
            <person name="Cutter A.D."/>
            <person name="Schartner C.M."/>
            <person name="Ralston E.J."/>
            <person name="Meyer B.J."/>
            <person name="Haag E.S."/>
        </authorList>
    </citation>
    <scope>NUCLEOTIDE SEQUENCE [LARGE SCALE GENOMIC DNA]</scope>
    <source>
        <strain evidence="3">JU1422</strain>
    </source>
</reference>
<keyword evidence="3" id="KW-1185">Reference proteome</keyword>
<dbReference type="Pfam" id="PF07735">
    <property type="entry name" value="FBA_2"/>
    <property type="match status" value="1"/>
</dbReference>
<name>A0A2G5TWU7_9PELO</name>
<dbReference type="InterPro" id="IPR001810">
    <property type="entry name" value="F-box_dom"/>
</dbReference>
<evidence type="ECO:0000313" key="2">
    <source>
        <dbReference type="EMBL" id="PIC31779.1"/>
    </source>
</evidence>
<dbReference type="Pfam" id="PF00646">
    <property type="entry name" value="F-box"/>
    <property type="match status" value="1"/>
</dbReference>
<dbReference type="AlphaFoldDB" id="A0A2G5TWU7"/>
<dbReference type="EMBL" id="PDUG01000004">
    <property type="protein sequence ID" value="PIC31779.1"/>
    <property type="molecule type" value="Genomic_DNA"/>
</dbReference>
<feature type="domain" description="F-box" evidence="1">
    <location>
        <begin position="25"/>
        <end position="70"/>
    </location>
</feature>
<evidence type="ECO:0000259" key="1">
    <source>
        <dbReference type="PROSITE" id="PS50181"/>
    </source>
</evidence>
<sequence length="382" mass="44601">MPRKRFPRPKQLTNRNKLKKKSKVRFPILKLPRVVLLECIENLDVLEIILFSLLSKRAKSMAKLIHWNLLDITFGHDDEDPYILLTLSSNPGHTWVIRYKDFYEEEEEEESPEYSYFKSYLTGPQAKHYLFLKNDGNAIEGMKKMVELICEVFRFSICGIYIVEESQIDWIVKFQPEVRHVYIKNNVVTSVETLDHVFKNIKVTEHFVLGSIGTEKETKSKESIPYRSVSIWSSSWVTLPTVLNGNNSIIRLIDSKLTPKDINTILKEWQMGTKLQNLEYLEIEIFTTQDLESLSNEAVKDLNLTESDGNDGRPRTVRIHDECIFTLPSAELYLNSIRSDGMVGSIYPSCTEVDSETSWWIIRKKRLRVILQFHVWKLTSFK</sequence>
<organism evidence="2 3">
    <name type="scientific">Caenorhabditis nigoni</name>
    <dbReference type="NCBI Taxonomy" id="1611254"/>
    <lineage>
        <taxon>Eukaryota</taxon>
        <taxon>Metazoa</taxon>
        <taxon>Ecdysozoa</taxon>
        <taxon>Nematoda</taxon>
        <taxon>Chromadorea</taxon>
        <taxon>Rhabditida</taxon>
        <taxon>Rhabditina</taxon>
        <taxon>Rhabditomorpha</taxon>
        <taxon>Rhabditoidea</taxon>
        <taxon>Rhabditidae</taxon>
        <taxon>Peloderinae</taxon>
        <taxon>Caenorhabditis</taxon>
    </lineage>
</organism>
<comment type="caution">
    <text evidence="2">The sequence shown here is derived from an EMBL/GenBank/DDBJ whole genome shotgun (WGS) entry which is preliminary data.</text>
</comment>